<gene>
    <name evidence="1" type="ORF">P0Y65_01370</name>
</gene>
<organism evidence="1 2">
    <name type="scientific">Candidatus Devosia phytovorans</name>
    <dbReference type="NCBI Taxonomy" id="3121372"/>
    <lineage>
        <taxon>Bacteria</taxon>
        <taxon>Pseudomonadati</taxon>
        <taxon>Pseudomonadota</taxon>
        <taxon>Alphaproteobacteria</taxon>
        <taxon>Hyphomicrobiales</taxon>
        <taxon>Devosiaceae</taxon>
        <taxon>Devosia</taxon>
    </lineage>
</organism>
<dbReference type="EMBL" id="CP119312">
    <property type="protein sequence ID" value="WEK06700.1"/>
    <property type="molecule type" value="Genomic_DNA"/>
</dbReference>
<evidence type="ECO:0000313" key="1">
    <source>
        <dbReference type="EMBL" id="WEK06700.1"/>
    </source>
</evidence>
<protein>
    <submittedName>
        <fullName evidence="1">Uncharacterized protein</fullName>
    </submittedName>
</protein>
<dbReference type="SUPFAM" id="SSF56112">
    <property type="entry name" value="Protein kinase-like (PK-like)"/>
    <property type="match status" value="1"/>
</dbReference>
<dbReference type="AlphaFoldDB" id="A0AAJ5VYU5"/>
<dbReference type="InterPro" id="IPR011009">
    <property type="entry name" value="Kinase-like_dom_sf"/>
</dbReference>
<reference evidence="1" key="1">
    <citation type="submission" date="2023-03" db="EMBL/GenBank/DDBJ databases">
        <title>Andean soil-derived lignocellulolytic bacterial consortium as a source of novel taxa and putative plastic-active enzymes.</title>
        <authorList>
            <person name="Diaz-Garcia L."/>
            <person name="Chuvochina M."/>
            <person name="Feuerriegel G."/>
            <person name="Bunk B."/>
            <person name="Sproer C."/>
            <person name="Streit W.R."/>
            <person name="Rodriguez L.M."/>
            <person name="Overmann J."/>
            <person name="Jimenez D.J."/>
        </authorList>
    </citation>
    <scope>NUCLEOTIDE SEQUENCE</scope>
    <source>
        <strain evidence="1">MAG 4196</strain>
    </source>
</reference>
<sequence>MLGELLQDLFAIHPRNVTINYDQYSLNSLNGFFDTDNEAYFFKFHQEEGEEAMSGEYYRADILARAGLPVDQPVHMSVLPGEQILVYRRRKDRRLSDVLRELDLKDDPGLRRIVVDAESRLSARVLDVYRESLHPITPEQAADEPINRLFYERLIDPATGAYPGGRLRSFYVGQDFAFPGATMSWEEFADARIVINGVSYQQTIRQLFDGAHERLKPSLLADAGGVVAHGDAHNANVWFVEQGDRAELSFFDPAFAGDSVPTLLAEVKTTFHNILAHPLWLYDPEELEKAYSAQATYQDGELTIETDWKLSPIRADLLRVKAEEAWKPLLQLLKDRSLLPDDWRQVVRYGLFLCPTLVMNLRAGVSRHNPTSSLIGFANAVRAGSEPVAGADLLSDTLDAVTPR</sequence>
<evidence type="ECO:0000313" key="2">
    <source>
        <dbReference type="Proteomes" id="UP001217476"/>
    </source>
</evidence>
<name>A0AAJ5VYU5_9HYPH</name>
<accession>A0AAJ5VYU5</accession>
<dbReference type="Proteomes" id="UP001217476">
    <property type="component" value="Chromosome"/>
</dbReference>
<proteinExistence type="predicted"/>